<dbReference type="PANTHER" id="PTHR10072:SF41">
    <property type="entry name" value="IRON-SULFUR CLUSTER ASSEMBLY 1 HOMOLOG, MITOCHONDRIAL"/>
    <property type="match status" value="1"/>
</dbReference>
<comment type="caution">
    <text evidence="8">The sequence shown here is derived from an EMBL/GenBank/DDBJ whole genome shotgun (WGS) entry which is preliminary data.</text>
</comment>
<reference evidence="8 9" key="1">
    <citation type="submission" date="2023-07" db="EMBL/GenBank/DDBJ databases">
        <title>Sorghum-associated microbial communities from plants grown in Nebraska, USA.</title>
        <authorList>
            <person name="Schachtman D."/>
        </authorList>
    </citation>
    <scope>NUCLEOTIDE SEQUENCE [LARGE SCALE GENOMIC DNA]</scope>
    <source>
        <strain evidence="8 9">DS1607</strain>
    </source>
</reference>
<dbReference type="InterPro" id="IPR011302">
    <property type="entry name" value="IscA_proteobact"/>
</dbReference>
<dbReference type="InterPro" id="IPR017870">
    <property type="entry name" value="FeS_cluster_insertion_CS"/>
</dbReference>
<comment type="similarity">
    <text evidence="2">Belongs to the HesB/IscA family.</text>
</comment>
<evidence type="ECO:0000256" key="1">
    <source>
        <dbReference type="ARBA" id="ARBA00001962"/>
    </source>
</evidence>
<comment type="cofactor">
    <cofactor evidence="1">
        <name>Fe cation</name>
        <dbReference type="ChEBI" id="CHEBI:24875"/>
    </cofactor>
</comment>
<evidence type="ECO:0000313" key="9">
    <source>
        <dbReference type="Proteomes" id="UP001226867"/>
    </source>
</evidence>
<accession>A0ABT9SFS6</accession>
<dbReference type="RefSeq" id="WP_307692498.1">
    <property type="nucleotide sequence ID" value="NZ_JAUSRO010000021.1"/>
</dbReference>
<dbReference type="PROSITE" id="PS01152">
    <property type="entry name" value="HESB"/>
    <property type="match status" value="1"/>
</dbReference>
<keyword evidence="4" id="KW-0479">Metal-binding</keyword>
<gene>
    <name evidence="8" type="ORF">J2W36_005042</name>
</gene>
<evidence type="ECO:0000256" key="4">
    <source>
        <dbReference type="ARBA" id="ARBA00022723"/>
    </source>
</evidence>
<feature type="domain" description="Core" evidence="7">
    <location>
        <begin position="1"/>
        <end position="103"/>
    </location>
</feature>
<dbReference type="InterPro" id="IPR016092">
    <property type="entry name" value="ATAP"/>
</dbReference>
<name>A0ABT9SFS6_9BURK</name>
<protein>
    <recommendedName>
        <fullName evidence="3">Iron-binding protein IscA</fullName>
    </recommendedName>
    <alternativeName>
        <fullName evidence="6">Iron-sulfur cluster assembly protein</fullName>
    </alternativeName>
</protein>
<organism evidence="8 9">
    <name type="scientific">Variovorax ginsengisoli</name>
    <dbReference type="NCBI Taxonomy" id="363844"/>
    <lineage>
        <taxon>Bacteria</taxon>
        <taxon>Pseudomonadati</taxon>
        <taxon>Pseudomonadota</taxon>
        <taxon>Betaproteobacteria</taxon>
        <taxon>Burkholderiales</taxon>
        <taxon>Comamonadaceae</taxon>
        <taxon>Variovorax</taxon>
    </lineage>
</organism>
<dbReference type="Proteomes" id="UP001226867">
    <property type="component" value="Unassembled WGS sequence"/>
</dbReference>
<dbReference type="NCBIfam" id="TIGR02011">
    <property type="entry name" value="IscA"/>
    <property type="match status" value="1"/>
</dbReference>
<evidence type="ECO:0000256" key="5">
    <source>
        <dbReference type="ARBA" id="ARBA00023004"/>
    </source>
</evidence>
<evidence type="ECO:0000256" key="2">
    <source>
        <dbReference type="ARBA" id="ARBA00006718"/>
    </source>
</evidence>
<dbReference type="PANTHER" id="PTHR10072">
    <property type="entry name" value="IRON-SULFUR CLUSTER ASSEMBLY PROTEIN"/>
    <property type="match status" value="1"/>
</dbReference>
<sequence>MSVSLTPAAARHVEKSLAKRGSGLGLRLAVKTSGCSGFAYALEFVDAANADDECFETHGVTVIVDRRSLGMLDGTELDFVREGLNEGFKFSNPNARANCGCGESFAV</sequence>
<dbReference type="EMBL" id="JAUSRO010000021">
    <property type="protein sequence ID" value="MDP9902764.1"/>
    <property type="molecule type" value="Genomic_DNA"/>
</dbReference>
<evidence type="ECO:0000256" key="6">
    <source>
        <dbReference type="ARBA" id="ARBA00032050"/>
    </source>
</evidence>
<dbReference type="SUPFAM" id="SSF89360">
    <property type="entry name" value="HesB-like domain"/>
    <property type="match status" value="1"/>
</dbReference>
<evidence type="ECO:0000313" key="8">
    <source>
        <dbReference type="EMBL" id="MDP9902764.1"/>
    </source>
</evidence>
<proteinExistence type="inferred from homology"/>
<evidence type="ECO:0000256" key="3">
    <source>
        <dbReference type="ARBA" id="ARBA00014591"/>
    </source>
</evidence>
<keyword evidence="9" id="KW-1185">Reference proteome</keyword>
<dbReference type="NCBIfam" id="TIGR00049">
    <property type="entry name" value="iron-sulfur cluster assembly accessory protein"/>
    <property type="match status" value="1"/>
</dbReference>
<dbReference type="InterPro" id="IPR050322">
    <property type="entry name" value="Fe-S_cluster_asmbl/transfer"/>
</dbReference>
<evidence type="ECO:0000259" key="7">
    <source>
        <dbReference type="Pfam" id="PF01521"/>
    </source>
</evidence>
<dbReference type="InterPro" id="IPR000361">
    <property type="entry name" value="ATAP_core_dom"/>
</dbReference>
<dbReference type="InterPro" id="IPR035903">
    <property type="entry name" value="HesB-like_dom_sf"/>
</dbReference>
<dbReference type="Pfam" id="PF01521">
    <property type="entry name" value="Fe-S_biosyn"/>
    <property type="match status" value="1"/>
</dbReference>
<dbReference type="Gene3D" id="2.60.300.12">
    <property type="entry name" value="HesB-like domain"/>
    <property type="match status" value="1"/>
</dbReference>
<keyword evidence="5" id="KW-0408">Iron</keyword>